<evidence type="ECO:0000313" key="2">
    <source>
        <dbReference type="EMBL" id="KKN50852.1"/>
    </source>
</evidence>
<feature type="transmembrane region" description="Helical" evidence="1">
    <location>
        <begin position="29"/>
        <end position="45"/>
    </location>
</feature>
<feature type="transmembrane region" description="Helical" evidence="1">
    <location>
        <begin position="7"/>
        <end position="23"/>
    </location>
</feature>
<accession>A0A0F9RM50</accession>
<organism evidence="2">
    <name type="scientific">marine sediment metagenome</name>
    <dbReference type="NCBI Taxonomy" id="412755"/>
    <lineage>
        <taxon>unclassified sequences</taxon>
        <taxon>metagenomes</taxon>
        <taxon>ecological metagenomes</taxon>
    </lineage>
</organism>
<keyword evidence="1" id="KW-0812">Transmembrane</keyword>
<name>A0A0F9RM50_9ZZZZ</name>
<keyword evidence="1" id="KW-1133">Transmembrane helix</keyword>
<feature type="transmembrane region" description="Helical" evidence="1">
    <location>
        <begin position="74"/>
        <end position="94"/>
    </location>
</feature>
<evidence type="ECO:0000256" key="1">
    <source>
        <dbReference type="SAM" id="Phobius"/>
    </source>
</evidence>
<comment type="caution">
    <text evidence="2">The sequence shown here is derived from an EMBL/GenBank/DDBJ whole genome shotgun (WGS) entry which is preliminary data.</text>
</comment>
<feature type="transmembrane region" description="Helical" evidence="1">
    <location>
        <begin position="52"/>
        <end position="68"/>
    </location>
</feature>
<protein>
    <recommendedName>
        <fullName evidence="3">Rod shape-determining protein MreD</fullName>
    </recommendedName>
</protein>
<gene>
    <name evidence="2" type="ORF">LCGC14_0628470</name>
</gene>
<proteinExistence type="predicted"/>
<evidence type="ECO:0008006" key="3">
    <source>
        <dbReference type="Google" id="ProtNLM"/>
    </source>
</evidence>
<reference evidence="2" key="1">
    <citation type="journal article" date="2015" name="Nature">
        <title>Complex archaea that bridge the gap between prokaryotes and eukaryotes.</title>
        <authorList>
            <person name="Spang A."/>
            <person name="Saw J.H."/>
            <person name="Jorgensen S.L."/>
            <person name="Zaremba-Niedzwiedzka K."/>
            <person name="Martijn J."/>
            <person name="Lind A.E."/>
            <person name="van Eijk R."/>
            <person name="Schleper C."/>
            <person name="Guy L."/>
            <person name="Ettema T.J."/>
        </authorList>
    </citation>
    <scope>NUCLEOTIDE SEQUENCE</scope>
</reference>
<dbReference type="AlphaFoldDB" id="A0A0F9RM50"/>
<keyword evidence="1" id="KW-0472">Membrane</keyword>
<feature type="transmembrane region" description="Helical" evidence="1">
    <location>
        <begin position="146"/>
        <end position="166"/>
    </location>
</feature>
<dbReference type="EMBL" id="LAZR01001092">
    <property type="protein sequence ID" value="KKN50852.1"/>
    <property type="molecule type" value="Genomic_DNA"/>
</dbReference>
<sequence length="169" mass="19444">MISNSYFLNVVRFILLVLVQVLVFNRLNFFGFINPMVYILFLYWYPIKENRAAFIGLAFLLGISIDFFSDSMALHAASTLTIAYMRPAIMRFVFGVNFEFQSFKLSNTTRIQQITFLTLLIIVHHLVFFTLEIFSLANFLLILKKVLATGAVTLILCLLFGSLFSVKKE</sequence>
<feature type="transmembrane region" description="Helical" evidence="1">
    <location>
        <begin position="114"/>
        <end position="140"/>
    </location>
</feature>